<dbReference type="PROSITE" id="PS00036">
    <property type="entry name" value="BZIP_BASIC"/>
    <property type="match status" value="1"/>
</dbReference>
<evidence type="ECO:0000313" key="4">
    <source>
        <dbReference type="Proteomes" id="UP000801428"/>
    </source>
</evidence>
<keyword evidence="4" id="KW-1185">Reference proteome</keyword>
<feature type="compositionally biased region" description="Basic and acidic residues" evidence="1">
    <location>
        <begin position="27"/>
        <end position="38"/>
    </location>
</feature>
<dbReference type="InterPro" id="IPR004827">
    <property type="entry name" value="bZIP"/>
</dbReference>
<dbReference type="Proteomes" id="UP000801428">
    <property type="component" value="Unassembled WGS sequence"/>
</dbReference>
<protein>
    <recommendedName>
        <fullName evidence="2">BZIP domain-containing protein</fullName>
    </recommendedName>
</protein>
<dbReference type="InterPro" id="IPR046347">
    <property type="entry name" value="bZIP_sf"/>
</dbReference>
<dbReference type="OrthoDB" id="2245989at2759"/>
<feature type="region of interest" description="Disordered" evidence="1">
    <location>
        <begin position="1"/>
        <end position="81"/>
    </location>
</feature>
<sequence length="81" mass="9272">MNHHFHNLTKAPATPRAQPTVTAPSDSKPKKPNSEVRKQQNRIASRNYREKRKRKLQQLQQLLDDGDDDNTSEAQPPTSDL</sequence>
<dbReference type="Gene3D" id="1.20.5.170">
    <property type="match status" value="1"/>
</dbReference>
<organism evidence="3 4">
    <name type="scientific">Curvularia kusanoi</name>
    <name type="common">Cochliobolus kusanoi</name>
    <dbReference type="NCBI Taxonomy" id="90978"/>
    <lineage>
        <taxon>Eukaryota</taxon>
        <taxon>Fungi</taxon>
        <taxon>Dikarya</taxon>
        <taxon>Ascomycota</taxon>
        <taxon>Pezizomycotina</taxon>
        <taxon>Dothideomycetes</taxon>
        <taxon>Pleosporomycetidae</taxon>
        <taxon>Pleosporales</taxon>
        <taxon>Pleosporineae</taxon>
        <taxon>Pleosporaceae</taxon>
        <taxon>Curvularia</taxon>
    </lineage>
</organism>
<feature type="domain" description="BZIP" evidence="2">
    <location>
        <begin position="37"/>
        <end position="51"/>
    </location>
</feature>
<reference evidence="3" key="1">
    <citation type="submission" date="2019-04" db="EMBL/GenBank/DDBJ databases">
        <title>Sequencing of skin fungus with MAO and IRED activity.</title>
        <authorList>
            <person name="Marsaioli A.J."/>
            <person name="Bonatto J.M.C."/>
            <person name="Reis Junior O."/>
        </authorList>
    </citation>
    <scope>NUCLEOTIDE SEQUENCE</scope>
    <source>
        <strain evidence="3">30M1</strain>
    </source>
</reference>
<dbReference type="SUPFAM" id="SSF57959">
    <property type="entry name" value="Leucine zipper domain"/>
    <property type="match status" value="1"/>
</dbReference>
<gene>
    <name evidence="3" type="ORF">E8E13_001988</name>
</gene>
<feature type="compositionally biased region" description="Polar residues" evidence="1">
    <location>
        <begin position="72"/>
        <end position="81"/>
    </location>
</feature>
<dbReference type="Pfam" id="PF07716">
    <property type="entry name" value="bZIP_2"/>
    <property type="match status" value="1"/>
</dbReference>
<dbReference type="EMBL" id="SWKU01000005">
    <property type="protein sequence ID" value="KAF3006435.1"/>
    <property type="molecule type" value="Genomic_DNA"/>
</dbReference>
<proteinExistence type="predicted"/>
<evidence type="ECO:0000256" key="1">
    <source>
        <dbReference type="SAM" id="MobiDB-lite"/>
    </source>
</evidence>
<dbReference type="AlphaFoldDB" id="A0A9P4TJM3"/>
<evidence type="ECO:0000313" key="3">
    <source>
        <dbReference type="EMBL" id="KAF3006435.1"/>
    </source>
</evidence>
<accession>A0A9P4TJM3</accession>
<comment type="caution">
    <text evidence="3">The sequence shown here is derived from an EMBL/GenBank/DDBJ whole genome shotgun (WGS) entry which is preliminary data.</text>
</comment>
<evidence type="ECO:0000259" key="2">
    <source>
        <dbReference type="PROSITE" id="PS00036"/>
    </source>
</evidence>
<name>A0A9P4TJM3_CURKU</name>
<dbReference type="GO" id="GO:0003700">
    <property type="term" value="F:DNA-binding transcription factor activity"/>
    <property type="evidence" value="ECO:0007669"/>
    <property type="project" value="InterPro"/>
</dbReference>